<reference evidence="2 3" key="1">
    <citation type="submission" date="2018-06" db="EMBL/GenBank/DDBJ databases">
        <title>Sphaerisporangium craniellae sp. nov., isolated from a marine sponge in the South China Sea.</title>
        <authorList>
            <person name="Li L."/>
        </authorList>
    </citation>
    <scope>NUCLEOTIDE SEQUENCE [LARGE SCALE GENOMIC DNA]</scope>
    <source>
        <strain evidence="2 3">LHW63015</strain>
    </source>
</reference>
<dbReference type="AlphaFoldDB" id="A0A366LPJ6"/>
<proteinExistence type="predicted"/>
<dbReference type="InterPro" id="IPR007278">
    <property type="entry name" value="DUF397"/>
</dbReference>
<evidence type="ECO:0000313" key="3">
    <source>
        <dbReference type="Proteomes" id="UP000253303"/>
    </source>
</evidence>
<dbReference type="OrthoDB" id="3482190at2"/>
<gene>
    <name evidence="2" type="ORF">DP939_34925</name>
</gene>
<dbReference type="Proteomes" id="UP000253303">
    <property type="component" value="Unassembled WGS sequence"/>
</dbReference>
<evidence type="ECO:0000313" key="2">
    <source>
        <dbReference type="EMBL" id="RBQ15570.1"/>
    </source>
</evidence>
<comment type="caution">
    <text evidence="2">The sequence shown here is derived from an EMBL/GenBank/DDBJ whole genome shotgun (WGS) entry which is preliminary data.</text>
</comment>
<dbReference type="Pfam" id="PF04149">
    <property type="entry name" value="DUF397"/>
    <property type="match status" value="1"/>
</dbReference>
<name>A0A366LPJ6_9ACTN</name>
<dbReference type="EMBL" id="QMEY01000022">
    <property type="protein sequence ID" value="RBQ15570.1"/>
    <property type="molecule type" value="Genomic_DNA"/>
</dbReference>
<sequence>MNRSGTWRPSGVICLANEGRLGVINRNDVDISSAVWVKSTWSMPAGENCVEVARVGAAFAVRDSKRPDEAHLLFSRDEWQAFIHAVKNDQLNNT</sequence>
<organism evidence="2 3">
    <name type="scientific">Spongiactinospora rosea</name>
    <dbReference type="NCBI Taxonomy" id="2248750"/>
    <lineage>
        <taxon>Bacteria</taxon>
        <taxon>Bacillati</taxon>
        <taxon>Actinomycetota</taxon>
        <taxon>Actinomycetes</taxon>
        <taxon>Streptosporangiales</taxon>
        <taxon>Streptosporangiaceae</taxon>
        <taxon>Spongiactinospora</taxon>
    </lineage>
</organism>
<evidence type="ECO:0000259" key="1">
    <source>
        <dbReference type="Pfam" id="PF04149"/>
    </source>
</evidence>
<accession>A0A366LPJ6</accession>
<keyword evidence="3" id="KW-1185">Reference proteome</keyword>
<protein>
    <submittedName>
        <fullName evidence="2">DUF397 domain-containing protein</fullName>
    </submittedName>
</protein>
<feature type="domain" description="DUF397" evidence="1">
    <location>
        <begin position="34"/>
        <end position="87"/>
    </location>
</feature>